<accession>A0A016RVZ4</accession>
<name>A0A016RVZ4_9BILA</name>
<feature type="compositionally biased region" description="Basic and acidic residues" evidence="1">
    <location>
        <begin position="116"/>
        <end position="131"/>
    </location>
</feature>
<feature type="compositionally biased region" description="Pro residues" evidence="1">
    <location>
        <begin position="221"/>
        <end position="235"/>
    </location>
</feature>
<sequence length="369" mass="40955">MLTCIKVRLRRRQWTSSLLPASVSVRGSATMHGLFSFFKKKPAPRAVVKDETTTRHESFCDVNELMPDETKLKVQPPAEARRSKKKFAAPTAPEPRSDVAAKPIPEESTETVVESSQKEESHNEAGSKQESTENDVQNTVEHKTMNSHEEKPSAVHVHEVIHYSPQSTVRSSTMSPPPDSDMPYVERRSNIVLNDKTGRKTIPVTQFDGTISKPREKKAAAPPPPLPTTPPPPLATGPQPLDTPTGKTSSSNSASETEPMRGAASPKGGPRQRPSEEDNVDVQNAAEITREYETLKAKFDLWQALQTENRNSSEARQLHVRYAYVRPTRVESLRKDATRSPGRLFMSVTSLHDALHTLMLIIPYNVVTS</sequence>
<evidence type="ECO:0000256" key="1">
    <source>
        <dbReference type="SAM" id="MobiDB-lite"/>
    </source>
</evidence>
<protein>
    <submittedName>
        <fullName evidence="2">Uncharacterized protein</fullName>
    </submittedName>
</protein>
<feature type="region of interest" description="Disordered" evidence="1">
    <location>
        <begin position="70"/>
        <end position="282"/>
    </location>
</feature>
<dbReference type="OrthoDB" id="5857858at2759"/>
<evidence type="ECO:0000313" key="2">
    <source>
        <dbReference type="EMBL" id="EYB82481.1"/>
    </source>
</evidence>
<dbReference type="Proteomes" id="UP000024635">
    <property type="component" value="Unassembled WGS sequence"/>
</dbReference>
<gene>
    <name evidence="2" type="primary">Acey_s0359.g3430</name>
    <name evidence="2" type="ORF">Y032_0359g3430</name>
</gene>
<evidence type="ECO:0000313" key="3">
    <source>
        <dbReference type="Proteomes" id="UP000024635"/>
    </source>
</evidence>
<feature type="compositionally biased region" description="Polar residues" evidence="1">
    <location>
        <begin position="245"/>
        <end position="256"/>
    </location>
</feature>
<dbReference type="AlphaFoldDB" id="A0A016RVZ4"/>
<organism evidence="2 3">
    <name type="scientific">Ancylostoma ceylanicum</name>
    <dbReference type="NCBI Taxonomy" id="53326"/>
    <lineage>
        <taxon>Eukaryota</taxon>
        <taxon>Metazoa</taxon>
        <taxon>Ecdysozoa</taxon>
        <taxon>Nematoda</taxon>
        <taxon>Chromadorea</taxon>
        <taxon>Rhabditida</taxon>
        <taxon>Rhabditina</taxon>
        <taxon>Rhabditomorpha</taxon>
        <taxon>Strongyloidea</taxon>
        <taxon>Ancylostomatidae</taxon>
        <taxon>Ancylostomatinae</taxon>
        <taxon>Ancylostoma</taxon>
    </lineage>
</organism>
<reference evidence="3" key="1">
    <citation type="journal article" date="2015" name="Nat. Genet.">
        <title>The genome and transcriptome of the zoonotic hookworm Ancylostoma ceylanicum identify infection-specific gene families.</title>
        <authorList>
            <person name="Schwarz E.M."/>
            <person name="Hu Y."/>
            <person name="Antoshechkin I."/>
            <person name="Miller M.M."/>
            <person name="Sternberg P.W."/>
            <person name="Aroian R.V."/>
        </authorList>
    </citation>
    <scope>NUCLEOTIDE SEQUENCE</scope>
    <source>
        <strain evidence="3">HY135</strain>
    </source>
</reference>
<keyword evidence="3" id="KW-1185">Reference proteome</keyword>
<dbReference type="EMBL" id="JARK01001695">
    <property type="protein sequence ID" value="EYB82481.1"/>
    <property type="molecule type" value="Genomic_DNA"/>
</dbReference>
<comment type="caution">
    <text evidence="2">The sequence shown here is derived from an EMBL/GenBank/DDBJ whole genome shotgun (WGS) entry which is preliminary data.</text>
</comment>
<feature type="compositionally biased region" description="Basic and acidic residues" evidence="1">
    <location>
        <begin position="140"/>
        <end position="161"/>
    </location>
</feature>
<proteinExistence type="predicted"/>